<reference evidence="1 2" key="1">
    <citation type="submission" date="2022-04" db="EMBL/GenBank/DDBJ databases">
        <title>Gracilibacillus sp. isolated from saltern.</title>
        <authorList>
            <person name="Won M."/>
            <person name="Lee C.-M."/>
            <person name="Woen H.-Y."/>
            <person name="Kwon S.-W."/>
        </authorList>
    </citation>
    <scope>NUCLEOTIDE SEQUENCE [LARGE SCALE GENOMIC DNA]</scope>
    <source>
        <strain evidence="1 2">SSWR10-1</strain>
    </source>
</reference>
<dbReference type="EMBL" id="CP095072">
    <property type="protein sequence ID" value="UOQ48733.1"/>
    <property type="molecule type" value="Genomic_DNA"/>
</dbReference>
<dbReference type="Gene3D" id="3.50.50.60">
    <property type="entry name" value="FAD/NAD(P)-binding domain"/>
    <property type="match status" value="1"/>
</dbReference>
<proteinExistence type="predicted"/>
<dbReference type="InterPro" id="IPR036188">
    <property type="entry name" value="FAD/NAD-bd_sf"/>
</dbReference>
<name>A0ABY4EWV3_9BACI</name>
<evidence type="ECO:0000313" key="1">
    <source>
        <dbReference type="EMBL" id="UOQ48733.1"/>
    </source>
</evidence>
<protein>
    <recommendedName>
        <fullName evidence="3">FAD dependent oxidoreductase</fullName>
    </recommendedName>
</protein>
<evidence type="ECO:0008006" key="3">
    <source>
        <dbReference type="Google" id="ProtNLM"/>
    </source>
</evidence>
<dbReference type="Proteomes" id="UP000831782">
    <property type="component" value="Chromosome"/>
</dbReference>
<dbReference type="RefSeq" id="WP_244719711.1">
    <property type="nucleotide sequence ID" value="NZ_CP095072.1"/>
</dbReference>
<keyword evidence="2" id="KW-1185">Reference proteome</keyword>
<evidence type="ECO:0000313" key="2">
    <source>
        <dbReference type="Proteomes" id="UP000831782"/>
    </source>
</evidence>
<accession>A0ABY4EWV3</accession>
<sequence length="114" mass="12601">MNTSQKVIIVGGGISGKVVARVLSNYYAEVIILEQDNEIDSPSPRKGARQGEHLHALLHAGQHGLEALFPGITENYLESGAVKINSTQELSWFHHGVWKRKCVAIRQSFRPVLT</sequence>
<gene>
    <name evidence="1" type="ORF">MUN88_00795</name>
</gene>
<dbReference type="SUPFAM" id="SSF51905">
    <property type="entry name" value="FAD/NAD(P)-binding domain"/>
    <property type="match status" value="1"/>
</dbReference>
<organism evidence="1 2">
    <name type="scientific">Gracilibacillus caseinilyticus</name>
    <dbReference type="NCBI Taxonomy" id="2932256"/>
    <lineage>
        <taxon>Bacteria</taxon>
        <taxon>Bacillati</taxon>
        <taxon>Bacillota</taxon>
        <taxon>Bacilli</taxon>
        <taxon>Bacillales</taxon>
        <taxon>Bacillaceae</taxon>
        <taxon>Gracilibacillus</taxon>
    </lineage>
</organism>